<dbReference type="PROSITE" id="PS51296">
    <property type="entry name" value="RIESKE"/>
    <property type="match status" value="1"/>
</dbReference>
<evidence type="ECO:0000256" key="2">
    <source>
        <dbReference type="ARBA" id="ARBA00022723"/>
    </source>
</evidence>
<dbReference type="GO" id="GO:0046872">
    <property type="term" value="F:metal ion binding"/>
    <property type="evidence" value="ECO:0007669"/>
    <property type="project" value="UniProtKB-KW"/>
</dbReference>
<dbReference type="SUPFAM" id="SSF55961">
    <property type="entry name" value="Bet v1-like"/>
    <property type="match status" value="1"/>
</dbReference>
<dbReference type="GO" id="GO:0016491">
    <property type="term" value="F:oxidoreductase activity"/>
    <property type="evidence" value="ECO:0007669"/>
    <property type="project" value="UniProtKB-KW"/>
</dbReference>
<dbReference type="Proteomes" id="UP000198736">
    <property type="component" value="Unassembled WGS sequence"/>
</dbReference>
<feature type="domain" description="Rieske" evidence="6">
    <location>
        <begin position="25"/>
        <end position="130"/>
    </location>
</feature>
<dbReference type="SUPFAM" id="SSF50022">
    <property type="entry name" value="ISP domain"/>
    <property type="match status" value="1"/>
</dbReference>
<dbReference type="CDD" id="cd03469">
    <property type="entry name" value="Rieske_RO_Alpha_N"/>
    <property type="match status" value="1"/>
</dbReference>
<protein>
    <submittedName>
        <fullName evidence="7">Rieske iron-sulphur protein</fullName>
    </submittedName>
</protein>
<organism evidence="7 8">
    <name type="scientific">Candidatus Nitrospira nitrificans</name>
    <dbReference type="NCBI Taxonomy" id="1742973"/>
    <lineage>
        <taxon>Bacteria</taxon>
        <taxon>Pseudomonadati</taxon>
        <taxon>Nitrospirota</taxon>
        <taxon>Nitrospiria</taxon>
        <taxon>Nitrospirales</taxon>
        <taxon>Nitrospiraceae</taxon>
        <taxon>Nitrospira</taxon>
    </lineage>
</organism>
<dbReference type="Pfam" id="PF00355">
    <property type="entry name" value="Rieske"/>
    <property type="match status" value="1"/>
</dbReference>
<proteinExistence type="predicted"/>
<keyword evidence="2" id="KW-0479">Metal-binding</keyword>
<evidence type="ECO:0000313" key="8">
    <source>
        <dbReference type="Proteomes" id="UP000198736"/>
    </source>
</evidence>
<gene>
    <name evidence="7" type="ORF">COMA2_230048</name>
</gene>
<evidence type="ECO:0000256" key="4">
    <source>
        <dbReference type="ARBA" id="ARBA00023004"/>
    </source>
</evidence>
<evidence type="ECO:0000256" key="5">
    <source>
        <dbReference type="ARBA" id="ARBA00023014"/>
    </source>
</evidence>
<evidence type="ECO:0000256" key="1">
    <source>
        <dbReference type="ARBA" id="ARBA00022714"/>
    </source>
</evidence>
<keyword evidence="4" id="KW-0408">Iron</keyword>
<sequence>MTLMIEQPSLEIVSSRSAPLFGFWYPAVPSHTLRPGAMTGLQRLGLPIVLCRDRAGGLAAMRDICPHRGMPLSFGRFDGERVECSYHGWQFDMKGRCRCIPALPEQGNLQTDKIGVTIYPAEETDGMIWLYLPDERGAIDPLPPVPRMPLPSEPRQSFHISLTYTCTPDDGIIGLIDPVHGPYVHSWWRSDARMHEKTKIFEPIPNGFRMIPHRPAKNSGPFHWMERVYGGPLTTTIDFLLPNQRVELMQCGRAWLANRLMATPVSDMECRIDFSAYWRGLHWLPFGNLIFRTLTKMFLGQDERAMKHLAVGLRHKPSSMFLGDADMPAKWYYKLKAAHQVSVQTGRPFDHPLKERVTLRWRS</sequence>
<dbReference type="PANTHER" id="PTHR21266:SF60">
    <property type="entry name" value="3-KETOSTEROID-9-ALPHA-MONOOXYGENASE, OXYGENASE COMPONENT"/>
    <property type="match status" value="1"/>
</dbReference>
<accession>A0A0S4LIQ9</accession>
<dbReference type="EMBL" id="CZPZ01000016">
    <property type="protein sequence ID" value="CUS36464.1"/>
    <property type="molecule type" value="Genomic_DNA"/>
</dbReference>
<dbReference type="InterPro" id="IPR017941">
    <property type="entry name" value="Rieske_2Fe-2S"/>
</dbReference>
<dbReference type="InterPro" id="IPR036922">
    <property type="entry name" value="Rieske_2Fe-2S_sf"/>
</dbReference>
<evidence type="ECO:0000313" key="7">
    <source>
        <dbReference type="EMBL" id="CUS36464.1"/>
    </source>
</evidence>
<dbReference type="GO" id="GO:0051537">
    <property type="term" value="F:2 iron, 2 sulfur cluster binding"/>
    <property type="evidence" value="ECO:0007669"/>
    <property type="project" value="UniProtKB-KW"/>
</dbReference>
<dbReference type="STRING" id="1742973.COMA2_230048"/>
<dbReference type="Gene3D" id="2.102.10.10">
    <property type="entry name" value="Rieske [2Fe-2S] iron-sulphur domain"/>
    <property type="match status" value="1"/>
</dbReference>
<keyword evidence="1" id="KW-0001">2Fe-2S</keyword>
<keyword evidence="3" id="KW-0560">Oxidoreductase</keyword>
<evidence type="ECO:0000256" key="3">
    <source>
        <dbReference type="ARBA" id="ARBA00023002"/>
    </source>
</evidence>
<dbReference type="AlphaFoldDB" id="A0A0S4LIQ9"/>
<dbReference type="InterPro" id="IPR050584">
    <property type="entry name" value="Cholesterol_7-desaturase"/>
</dbReference>
<dbReference type="PANTHER" id="PTHR21266">
    <property type="entry name" value="IRON-SULFUR DOMAIN CONTAINING PROTEIN"/>
    <property type="match status" value="1"/>
</dbReference>
<name>A0A0S4LIQ9_9BACT</name>
<keyword evidence="8" id="KW-1185">Reference proteome</keyword>
<evidence type="ECO:0000259" key="6">
    <source>
        <dbReference type="PROSITE" id="PS51296"/>
    </source>
</evidence>
<reference evidence="8" key="1">
    <citation type="submission" date="2015-10" db="EMBL/GenBank/DDBJ databases">
        <authorList>
            <person name="Luecker S."/>
            <person name="Luecker S."/>
        </authorList>
    </citation>
    <scope>NUCLEOTIDE SEQUENCE [LARGE SCALE GENOMIC DNA]</scope>
</reference>
<keyword evidence="5" id="KW-0411">Iron-sulfur</keyword>